<evidence type="ECO:0000256" key="2">
    <source>
        <dbReference type="ARBA" id="ARBA00022741"/>
    </source>
</evidence>
<keyword evidence="3 4" id="KW-0067">ATP-binding</keyword>
<dbReference type="AlphaFoldDB" id="A0A7S4B789"/>
<feature type="domain" description="ATP-grasp" evidence="6">
    <location>
        <begin position="150"/>
        <end position="354"/>
    </location>
</feature>
<protein>
    <recommendedName>
        <fullName evidence="6">ATP-grasp domain-containing protein</fullName>
    </recommendedName>
</protein>
<dbReference type="EMBL" id="HBIZ01014989">
    <property type="protein sequence ID" value="CAE0756631.1"/>
    <property type="molecule type" value="Transcribed_RNA"/>
</dbReference>
<dbReference type="Gene3D" id="3.30.470.20">
    <property type="entry name" value="ATP-grasp fold, B domain"/>
    <property type="match status" value="1"/>
</dbReference>
<dbReference type="PANTHER" id="PTHR43585:SF2">
    <property type="entry name" value="ATP-GRASP ENZYME FSQD"/>
    <property type="match status" value="1"/>
</dbReference>
<evidence type="ECO:0000256" key="3">
    <source>
        <dbReference type="ARBA" id="ARBA00022840"/>
    </source>
</evidence>
<evidence type="ECO:0000313" key="7">
    <source>
        <dbReference type="EMBL" id="CAE0756631.1"/>
    </source>
</evidence>
<feature type="signal peptide" evidence="5">
    <location>
        <begin position="1"/>
        <end position="28"/>
    </location>
</feature>
<evidence type="ECO:0000256" key="4">
    <source>
        <dbReference type="PROSITE-ProRule" id="PRU00409"/>
    </source>
</evidence>
<proteinExistence type="predicted"/>
<dbReference type="InterPro" id="IPR011761">
    <property type="entry name" value="ATP-grasp"/>
</dbReference>
<dbReference type="Pfam" id="PF13535">
    <property type="entry name" value="ATP-grasp_4"/>
    <property type="match status" value="1"/>
</dbReference>
<evidence type="ECO:0000259" key="6">
    <source>
        <dbReference type="PROSITE" id="PS50975"/>
    </source>
</evidence>
<name>A0A7S4B789_CHRCT</name>
<dbReference type="GO" id="GO:0016874">
    <property type="term" value="F:ligase activity"/>
    <property type="evidence" value="ECO:0007669"/>
    <property type="project" value="UniProtKB-KW"/>
</dbReference>
<dbReference type="InterPro" id="IPR052032">
    <property type="entry name" value="ATP-dep_AA_Ligase"/>
</dbReference>
<evidence type="ECO:0000256" key="5">
    <source>
        <dbReference type="SAM" id="SignalP"/>
    </source>
</evidence>
<accession>A0A7S4B789</accession>
<dbReference type="GO" id="GO:0046872">
    <property type="term" value="F:metal ion binding"/>
    <property type="evidence" value="ECO:0007669"/>
    <property type="project" value="InterPro"/>
</dbReference>
<evidence type="ECO:0000256" key="1">
    <source>
        <dbReference type="ARBA" id="ARBA00022598"/>
    </source>
</evidence>
<sequence length="457" mass="50232">MTLHAAARTSWQAMACICLAGAAARAEAALSLPRTLIYVDPVDYERALILETCELQGLKTVQLWSAPYAEMIRNRMVLNDEQIEHLASHTAPPENFETEWAQQNLEEFPVLGVLCGSDAGLATAERLQHVLTPSRSNGILSARRDKLQMNEALSAAGLSTAAQASISSWEEAEAFLTALPAPLHAVVKPRRGQSSLRVGLATSLSQARHMVNALLETPTSLDSSEVPRGSALLQEYLRGDEWVVDTVSRAGEHKAVALWRYNKGPANGAPFVYAYDELMSVEGSRERDLIEYAFSALEALQWRYGPCHIEIKWTERGPVLVEVNAGRFNGVDFKLLVDALIGYNMYDATLAAYADEAAWESLPRLPPQQLRGAGRLVKLVSSVQGSLVQLRHVQEVESLPSCVAFAPVYTEEGEAVELTVDLASVAGFVTLMHEDAAVVQQDYLRLRELQETMFEVK</sequence>
<feature type="chain" id="PRO_5030693632" description="ATP-grasp domain-containing protein" evidence="5">
    <location>
        <begin position="29"/>
        <end position="457"/>
    </location>
</feature>
<organism evidence="7">
    <name type="scientific">Chrysotila carterae</name>
    <name type="common">Marine alga</name>
    <name type="synonym">Syracosphaera carterae</name>
    <dbReference type="NCBI Taxonomy" id="13221"/>
    <lineage>
        <taxon>Eukaryota</taxon>
        <taxon>Haptista</taxon>
        <taxon>Haptophyta</taxon>
        <taxon>Prymnesiophyceae</taxon>
        <taxon>Isochrysidales</taxon>
        <taxon>Isochrysidaceae</taxon>
        <taxon>Chrysotila</taxon>
    </lineage>
</organism>
<keyword evidence="5" id="KW-0732">Signal</keyword>
<dbReference type="GO" id="GO:0005524">
    <property type="term" value="F:ATP binding"/>
    <property type="evidence" value="ECO:0007669"/>
    <property type="project" value="UniProtKB-UniRule"/>
</dbReference>
<dbReference type="SUPFAM" id="SSF56059">
    <property type="entry name" value="Glutathione synthetase ATP-binding domain-like"/>
    <property type="match status" value="1"/>
</dbReference>
<dbReference type="PANTHER" id="PTHR43585">
    <property type="entry name" value="FUMIPYRROLE BIOSYNTHESIS PROTEIN C"/>
    <property type="match status" value="1"/>
</dbReference>
<dbReference type="PROSITE" id="PS50975">
    <property type="entry name" value="ATP_GRASP"/>
    <property type="match status" value="1"/>
</dbReference>
<gene>
    <name evidence="7" type="ORF">PCAR00345_LOCUS9225</name>
</gene>
<keyword evidence="2 4" id="KW-0547">Nucleotide-binding</keyword>
<reference evidence="7" key="1">
    <citation type="submission" date="2021-01" db="EMBL/GenBank/DDBJ databases">
        <authorList>
            <person name="Corre E."/>
            <person name="Pelletier E."/>
            <person name="Niang G."/>
            <person name="Scheremetjew M."/>
            <person name="Finn R."/>
            <person name="Kale V."/>
            <person name="Holt S."/>
            <person name="Cochrane G."/>
            <person name="Meng A."/>
            <person name="Brown T."/>
            <person name="Cohen L."/>
        </authorList>
    </citation>
    <scope>NUCLEOTIDE SEQUENCE</scope>
    <source>
        <strain evidence="7">CCMP645</strain>
    </source>
</reference>
<keyword evidence="1" id="KW-0436">Ligase</keyword>